<evidence type="ECO:0000256" key="1">
    <source>
        <dbReference type="SAM" id="MobiDB-lite"/>
    </source>
</evidence>
<evidence type="ECO:0008006" key="4">
    <source>
        <dbReference type="Google" id="ProtNLM"/>
    </source>
</evidence>
<organism evidence="2 3">
    <name type="scientific">Flavivirga eckloniae</name>
    <dbReference type="NCBI Taxonomy" id="1803846"/>
    <lineage>
        <taxon>Bacteria</taxon>
        <taxon>Pseudomonadati</taxon>
        <taxon>Bacteroidota</taxon>
        <taxon>Flavobacteriia</taxon>
        <taxon>Flavobacteriales</taxon>
        <taxon>Flavobacteriaceae</taxon>
        <taxon>Flavivirga</taxon>
    </lineage>
</organism>
<dbReference type="RefSeq" id="WP_102756863.1">
    <property type="nucleotide sequence ID" value="NZ_CP025791.1"/>
</dbReference>
<dbReference type="KEGG" id="fek:C1H87_16430"/>
<evidence type="ECO:0000313" key="3">
    <source>
        <dbReference type="Proteomes" id="UP000235826"/>
    </source>
</evidence>
<proteinExistence type="predicted"/>
<reference evidence="2 3" key="1">
    <citation type="submission" date="2018-01" db="EMBL/GenBank/DDBJ databases">
        <title>Complete genome sequence of Flavivirga eckloniae ECD14 isolated from seaweed Ecklonia cava.</title>
        <authorList>
            <person name="Lee J.H."/>
            <person name="Baik K.S."/>
            <person name="Seong C.N."/>
        </authorList>
    </citation>
    <scope>NUCLEOTIDE SEQUENCE [LARGE SCALE GENOMIC DNA]</scope>
    <source>
        <strain evidence="2 3">ECD14</strain>
    </source>
</reference>
<evidence type="ECO:0000313" key="2">
    <source>
        <dbReference type="EMBL" id="AUP80211.1"/>
    </source>
</evidence>
<dbReference type="Proteomes" id="UP000235826">
    <property type="component" value="Chromosome"/>
</dbReference>
<name>A0A2K9PT19_9FLAO</name>
<dbReference type="EMBL" id="CP025791">
    <property type="protein sequence ID" value="AUP80211.1"/>
    <property type="molecule type" value="Genomic_DNA"/>
</dbReference>
<dbReference type="SUPFAM" id="SSF88874">
    <property type="entry name" value="Receptor-binding domain of short tail fibre protein gp12"/>
    <property type="match status" value="1"/>
</dbReference>
<dbReference type="OrthoDB" id="634208at2"/>
<sequence length="343" mass="36788">MNSNETLNNEDLLFAMQQRNLVYNYNFLNYSNKTVDSAVTYGHPDGWVYQDAGTGGLVSFDPTTNSCILKKSSGNDLMTFSQAISEFPRWEDTLQGKTVSATTVIEVPGNSGCEVTFSLSDGKGTSSKSVYFDAGETKEIDISIDVNEKATNLVVAIESSTSEIVLYVHKVYANVGNIALENLACMVEGTIGVRKQYVSTDIPPAVELSLCTASIELSDAYTRLNSYLNGKFGVGSNGNSLLPDMRGYFSRAWDNGAKTDPDAANRTALGKGTVTGDNVGTVEEDEFKAHTHGLQFDLSGQIPAGTAASLASINKALTSNTESTGGAETRGKNISELYTMKWA</sequence>
<gene>
    <name evidence="2" type="ORF">C1H87_16430</name>
</gene>
<keyword evidence="3" id="KW-1185">Reference proteome</keyword>
<protein>
    <recommendedName>
        <fullName evidence="4">Phage tail collar domain-containing protein</fullName>
    </recommendedName>
</protein>
<accession>A0A2K9PT19</accession>
<feature type="region of interest" description="Disordered" evidence="1">
    <location>
        <begin position="260"/>
        <end position="279"/>
    </location>
</feature>
<dbReference type="AlphaFoldDB" id="A0A2K9PT19"/>